<feature type="binding site" evidence="3">
    <location>
        <position position="233"/>
    </location>
    <ligand>
        <name>Na(+)</name>
        <dbReference type="ChEBI" id="CHEBI:29101"/>
    </ligand>
</feature>
<dbReference type="RefSeq" id="WP_098074959.1">
    <property type="nucleotide sequence ID" value="NZ_PDEQ01000003.1"/>
</dbReference>
<name>A0A2A8CYR9_9BACT</name>
<feature type="compositionally biased region" description="Low complexity" evidence="4">
    <location>
        <begin position="25"/>
        <end position="41"/>
    </location>
</feature>
<proteinExistence type="predicted"/>
<dbReference type="PANTHER" id="PTHR33376">
    <property type="match status" value="1"/>
</dbReference>
<dbReference type="InterPro" id="IPR041722">
    <property type="entry name" value="TakP/all3028"/>
</dbReference>
<dbReference type="PIRSF" id="PIRSF039026">
    <property type="entry name" value="SiaP"/>
    <property type="match status" value="1"/>
</dbReference>
<dbReference type="GO" id="GO:0015849">
    <property type="term" value="P:organic acid transport"/>
    <property type="evidence" value="ECO:0007669"/>
    <property type="project" value="InterPro"/>
</dbReference>
<dbReference type="GO" id="GO:0031317">
    <property type="term" value="C:tripartite ATP-independent periplasmic transporter complex"/>
    <property type="evidence" value="ECO:0007669"/>
    <property type="project" value="InterPro"/>
</dbReference>
<dbReference type="AlphaFoldDB" id="A0A2A8CYR9"/>
<dbReference type="PROSITE" id="PS51257">
    <property type="entry name" value="PROKAR_LIPOPROTEIN"/>
    <property type="match status" value="1"/>
</dbReference>
<feature type="binding site" evidence="3">
    <location>
        <position position="258"/>
    </location>
    <ligand>
        <name>substrate</name>
    </ligand>
</feature>
<evidence type="ECO:0000313" key="5">
    <source>
        <dbReference type="EMBL" id="PEN13796.1"/>
    </source>
</evidence>
<dbReference type="CDD" id="cd13682">
    <property type="entry name" value="PBP2_TRAP_alpha-ketoacid"/>
    <property type="match status" value="1"/>
</dbReference>
<evidence type="ECO:0000256" key="4">
    <source>
        <dbReference type="SAM" id="MobiDB-lite"/>
    </source>
</evidence>
<feature type="region of interest" description="Disordered" evidence="4">
    <location>
        <begin position="25"/>
        <end position="44"/>
    </location>
</feature>
<keyword evidence="1" id="KW-0732">Signal</keyword>
<evidence type="ECO:0000256" key="1">
    <source>
        <dbReference type="ARBA" id="ARBA00022729"/>
    </source>
</evidence>
<reference evidence="5 6" key="1">
    <citation type="submission" date="2017-10" db="EMBL/GenBank/DDBJ databases">
        <title>Draft genome of Longibacter Salinarum.</title>
        <authorList>
            <person name="Goh K.M."/>
            <person name="Shamsir M.S."/>
            <person name="Lim S.W."/>
        </authorList>
    </citation>
    <scope>NUCLEOTIDE SEQUENCE [LARGE SCALE GENOMIC DNA]</scope>
    <source>
        <strain evidence="5 6">KCTC 52045</strain>
    </source>
</reference>
<accession>A0A2A8CYR9</accession>
<dbReference type="InterPro" id="IPR038404">
    <property type="entry name" value="TRAP_DctP_sf"/>
</dbReference>
<keyword evidence="6" id="KW-1185">Reference proteome</keyword>
<dbReference type="Gene3D" id="3.40.190.10">
    <property type="entry name" value="Periplasmic binding protein-like II"/>
    <property type="match status" value="1"/>
</dbReference>
<feature type="binding site" evidence="2">
    <location>
        <position position="174"/>
    </location>
    <ligand>
        <name>substrate</name>
    </ligand>
</feature>
<gene>
    <name evidence="5" type="ORF">CRI94_06925</name>
</gene>
<dbReference type="InterPro" id="IPR018389">
    <property type="entry name" value="DctP_fam"/>
</dbReference>
<comment type="caution">
    <text evidence="5">The sequence shown here is derived from an EMBL/GenBank/DDBJ whole genome shotgun (WGS) entry which is preliminary data.</text>
</comment>
<feature type="binding site" evidence="3">
    <location>
        <position position="232"/>
    </location>
    <ligand>
        <name>substrate</name>
    </ligand>
</feature>
<evidence type="ECO:0000256" key="2">
    <source>
        <dbReference type="PIRSR" id="PIRSR039026-1"/>
    </source>
</evidence>
<dbReference type="GO" id="GO:0046872">
    <property type="term" value="F:metal ion binding"/>
    <property type="evidence" value="ECO:0007669"/>
    <property type="project" value="UniProtKB-KW"/>
</dbReference>
<dbReference type="OrthoDB" id="9776801at2"/>
<organism evidence="5 6">
    <name type="scientific">Longibacter salinarum</name>
    <dbReference type="NCBI Taxonomy" id="1850348"/>
    <lineage>
        <taxon>Bacteria</taxon>
        <taxon>Pseudomonadati</taxon>
        <taxon>Rhodothermota</taxon>
        <taxon>Rhodothermia</taxon>
        <taxon>Rhodothermales</taxon>
        <taxon>Salisaetaceae</taxon>
        <taxon>Longibacter</taxon>
    </lineage>
</organism>
<feature type="binding site" evidence="2">
    <location>
        <position position="195"/>
    </location>
    <ligand>
        <name>substrate</name>
    </ligand>
</feature>
<dbReference type="GO" id="GO:0055085">
    <property type="term" value="P:transmembrane transport"/>
    <property type="evidence" value="ECO:0007669"/>
    <property type="project" value="InterPro"/>
</dbReference>
<dbReference type="EMBL" id="PDEQ01000003">
    <property type="protein sequence ID" value="PEN13796.1"/>
    <property type="molecule type" value="Genomic_DNA"/>
</dbReference>
<dbReference type="InterPro" id="IPR026289">
    <property type="entry name" value="SBP_TakP-like"/>
</dbReference>
<evidence type="ECO:0000256" key="3">
    <source>
        <dbReference type="PIRSR" id="PIRSR039026-2"/>
    </source>
</evidence>
<keyword evidence="3" id="KW-0479">Metal-binding</keyword>
<dbReference type="Proteomes" id="UP000220102">
    <property type="component" value="Unassembled WGS sequence"/>
</dbReference>
<dbReference type="Gene3D" id="3.40.190.170">
    <property type="entry name" value="Bacterial extracellular solute-binding protein, family 7"/>
    <property type="match status" value="1"/>
</dbReference>
<dbReference type="GO" id="GO:0043177">
    <property type="term" value="F:organic acid binding"/>
    <property type="evidence" value="ECO:0007669"/>
    <property type="project" value="InterPro"/>
</dbReference>
<sequence>MNRRDFTRTALLGAVGAGMLTACGDDSGSGSDDSSSDADGGPNVITGPSIRWRLASSFSRSLDTIYGAAEVMAQRVADLTEGKFDIRCYPGGELIPSLEVLSNVQTGTVQMGHAASYYFIGKNPALAFDATVPFGLTARQYNAWLYHGGGMDLMRDLFSDFNVINFPGGNTGMQMGGWFRVAVESLSDLNGLKMRIPGLGGQVMNEMGVNTQVYPSGEIYPALERGAIDAAEWVGPYDDEKLGFHEVAPYYYYPGWWEPGPALTFYVNQDAYDKLPATYQHALAVAASEANVNMLASYDHKNPAALERLLEQGTELRKFPEDVMSKAQDVTQQLLEDEAAGNAQYRKIYESYKAARSDSYRWFGTAERAYADFAFPTNT</sequence>
<protein>
    <submittedName>
        <fullName evidence="5">ABC transporter substrate-binding protein</fullName>
    </submittedName>
</protein>
<dbReference type="PANTHER" id="PTHR33376:SF5">
    <property type="entry name" value="EXTRACYTOPLASMIC SOLUTE RECEPTOR PROTEIN"/>
    <property type="match status" value="1"/>
</dbReference>
<evidence type="ECO:0000313" key="6">
    <source>
        <dbReference type="Proteomes" id="UP000220102"/>
    </source>
</evidence>
<dbReference type="Pfam" id="PF03480">
    <property type="entry name" value="DctP"/>
    <property type="match status" value="1"/>
</dbReference>
<dbReference type="NCBIfam" id="NF037995">
    <property type="entry name" value="TRAP_S1"/>
    <property type="match status" value="1"/>
</dbReference>